<sequence length="224" mass="23130">MSDVTTTQANRLRRPTWKDSRLLVGLLLVLLSTALGGFVVSRAEDTVPVYAAKADLVPGQALGDGDVQRVDVRLGDTMGRYLSAEGDLPAGLHALRAIGGGELISRSSVGDRERVDTRVVSVLVDSVAANSLAQGSLVDVYVNRPTGTTGPGGRPVLAGPERRLERATVAAVPEEGSVLGGISSQVPIQLIVPTSAVQGLVEDIDLAAKITLVPVPGDRAGAQG</sequence>
<dbReference type="RefSeq" id="WP_010849971.1">
    <property type="nucleotide sequence ID" value="NZ_HF570956.1"/>
</dbReference>
<proteinExistence type="predicted"/>
<dbReference type="OrthoDB" id="5192391at2"/>
<dbReference type="SMART" id="SM00858">
    <property type="entry name" value="SAF"/>
    <property type="match status" value="1"/>
</dbReference>
<feature type="domain" description="SAF" evidence="1">
    <location>
        <begin position="47"/>
        <end position="110"/>
    </location>
</feature>
<dbReference type="InterPro" id="IPR013974">
    <property type="entry name" value="SAF"/>
</dbReference>
<evidence type="ECO:0000313" key="2">
    <source>
        <dbReference type="EMBL" id="CCH70115.1"/>
    </source>
</evidence>
<accession>N0E317</accession>
<dbReference type="Proteomes" id="UP000013167">
    <property type="component" value="Unassembled WGS sequence"/>
</dbReference>
<gene>
    <name evidence="2" type="ORF">BN10_520016</name>
</gene>
<dbReference type="STRING" id="1193181.BN10_520016"/>
<reference evidence="2 3" key="1">
    <citation type="journal article" date="2013" name="ISME J.">
        <title>A metabolic model for members of the genus Tetrasphaera involved in enhanced biological phosphorus removal.</title>
        <authorList>
            <person name="Kristiansen R."/>
            <person name="Nguyen H.T.T."/>
            <person name="Saunders A.M."/>
            <person name="Nielsen J.L."/>
            <person name="Wimmer R."/>
            <person name="Le V.Q."/>
            <person name="McIlroy S.J."/>
            <person name="Petrovski S."/>
            <person name="Seviour R.J."/>
            <person name="Calteau A."/>
            <person name="Nielsen K.L."/>
            <person name="Nielsen P.H."/>
        </authorList>
    </citation>
    <scope>NUCLEOTIDE SEQUENCE [LARGE SCALE GENOMIC DNA]</scope>
    <source>
        <strain evidence="2 3">Lp2</strain>
    </source>
</reference>
<keyword evidence="3" id="KW-1185">Reference proteome</keyword>
<name>N0E317_9MICO</name>
<dbReference type="AlphaFoldDB" id="N0E317"/>
<dbReference type="HOGENOM" id="CLU_081764_2_0_11"/>
<dbReference type="EMBL" id="CAIZ01000122">
    <property type="protein sequence ID" value="CCH70115.1"/>
    <property type="molecule type" value="Genomic_DNA"/>
</dbReference>
<dbReference type="eggNOG" id="COG1261">
    <property type="taxonomic scope" value="Bacteria"/>
</dbReference>
<protein>
    <recommendedName>
        <fullName evidence="1">SAF domain-containing protein</fullName>
    </recommendedName>
</protein>
<evidence type="ECO:0000313" key="3">
    <source>
        <dbReference type="Proteomes" id="UP000013167"/>
    </source>
</evidence>
<dbReference type="CDD" id="cd11614">
    <property type="entry name" value="SAF_CpaB_FlgA_like"/>
    <property type="match status" value="1"/>
</dbReference>
<evidence type="ECO:0000259" key="1">
    <source>
        <dbReference type="SMART" id="SM00858"/>
    </source>
</evidence>
<comment type="caution">
    <text evidence="2">The sequence shown here is derived from an EMBL/GenBank/DDBJ whole genome shotgun (WGS) entry which is preliminary data.</text>
</comment>
<organism evidence="2 3">
    <name type="scientific">Phycicoccus elongatus Lp2</name>
    <dbReference type="NCBI Taxonomy" id="1193181"/>
    <lineage>
        <taxon>Bacteria</taxon>
        <taxon>Bacillati</taxon>
        <taxon>Actinomycetota</taxon>
        <taxon>Actinomycetes</taxon>
        <taxon>Micrococcales</taxon>
        <taxon>Intrasporangiaceae</taxon>
        <taxon>Phycicoccus</taxon>
    </lineage>
</organism>